<dbReference type="EMBL" id="JACHGW010000004">
    <property type="protein sequence ID" value="MBB6052166.1"/>
    <property type="molecule type" value="Genomic_DNA"/>
</dbReference>
<sequence>MDRENLIKRYCGVESVTFVSSDEFDSLVLHQAFHHLCDTQETSFLVIRQPRTERFSNELEDKLIQKFKIKHPPFFESDFKKGKIEIESNSGVIYTMFQDGKRKDFLEEIMKMKCVSLYHVKFQYCSREFQKIIIKIFLNKLNTVQIPSDVMERFYSI</sequence>
<keyword evidence="2" id="KW-1185">Reference proteome</keyword>
<dbReference type="AlphaFoldDB" id="A0A7W9SSR6"/>
<organism evidence="1 2">
    <name type="scientific">Armatimonas rosea</name>
    <dbReference type="NCBI Taxonomy" id="685828"/>
    <lineage>
        <taxon>Bacteria</taxon>
        <taxon>Bacillati</taxon>
        <taxon>Armatimonadota</taxon>
        <taxon>Armatimonadia</taxon>
        <taxon>Armatimonadales</taxon>
        <taxon>Armatimonadaceae</taxon>
        <taxon>Armatimonas</taxon>
    </lineage>
</organism>
<evidence type="ECO:0000313" key="1">
    <source>
        <dbReference type="EMBL" id="MBB6052166.1"/>
    </source>
</evidence>
<protein>
    <submittedName>
        <fullName evidence="1">Uncharacterized protein</fullName>
    </submittedName>
</protein>
<proteinExistence type="predicted"/>
<dbReference type="Proteomes" id="UP000520814">
    <property type="component" value="Unassembled WGS sequence"/>
</dbReference>
<gene>
    <name evidence="1" type="ORF">HNQ39_003987</name>
</gene>
<dbReference type="RefSeq" id="WP_184200692.1">
    <property type="nucleotide sequence ID" value="NZ_JACHGW010000004.1"/>
</dbReference>
<evidence type="ECO:0000313" key="2">
    <source>
        <dbReference type="Proteomes" id="UP000520814"/>
    </source>
</evidence>
<accession>A0A7W9SSR6</accession>
<comment type="caution">
    <text evidence="1">The sequence shown here is derived from an EMBL/GenBank/DDBJ whole genome shotgun (WGS) entry which is preliminary data.</text>
</comment>
<reference evidence="1 2" key="1">
    <citation type="submission" date="2020-08" db="EMBL/GenBank/DDBJ databases">
        <title>Genomic Encyclopedia of Type Strains, Phase IV (KMG-IV): sequencing the most valuable type-strain genomes for metagenomic binning, comparative biology and taxonomic classification.</title>
        <authorList>
            <person name="Goeker M."/>
        </authorList>
    </citation>
    <scope>NUCLEOTIDE SEQUENCE [LARGE SCALE GENOMIC DNA]</scope>
    <source>
        <strain evidence="1 2">DSM 23562</strain>
    </source>
</reference>
<name>A0A7W9SSR6_ARMRO</name>